<dbReference type="PANTHER" id="PTHR30250:SF11">
    <property type="entry name" value="O-ANTIGEN TRANSPORTER-RELATED"/>
    <property type="match status" value="1"/>
</dbReference>
<comment type="caution">
    <text evidence="7">The sequence shown here is derived from an EMBL/GenBank/DDBJ whole genome shotgun (WGS) entry which is preliminary data.</text>
</comment>
<evidence type="ECO:0000256" key="2">
    <source>
        <dbReference type="ARBA" id="ARBA00022475"/>
    </source>
</evidence>
<feature type="transmembrane region" description="Helical" evidence="6">
    <location>
        <begin position="271"/>
        <end position="290"/>
    </location>
</feature>
<proteinExistence type="predicted"/>
<evidence type="ECO:0000256" key="6">
    <source>
        <dbReference type="SAM" id="Phobius"/>
    </source>
</evidence>
<feature type="transmembrane region" description="Helical" evidence="6">
    <location>
        <begin position="347"/>
        <end position="369"/>
    </location>
</feature>
<dbReference type="InterPro" id="IPR050833">
    <property type="entry name" value="Poly_Biosynth_Transport"/>
</dbReference>
<evidence type="ECO:0000256" key="5">
    <source>
        <dbReference type="ARBA" id="ARBA00023136"/>
    </source>
</evidence>
<dbReference type="EMBL" id="QYYA01000003">
    <property type="protein sequence ID" value="RJG17437.1"/>
    <property type="molecule type" value="Genomic_DNA"/>
</dbReference>
<sequence>MPDKENVKKKRGGLLSKLLGMGFFRIVAIPVSLITSIVLARSLGAESFGQYSFMMTLLAVLAVPVTGGVRSILTREVAIARHDEDLDRFKSVARAAFVWVVSCSALFCMLGLLAIELSLIPDGEKWSYLWIVIVMLPLMGLGAVRDGLLKGMKEPFWVVFLSLFLHPLFLLAIVALVFWFGELTVASGLLSQMVAMILVLFLSWFVLTSKESFSGARQGERYAAGNWIRMLLPFFFINLIKVLGTHMAMLLLGFMDTDQAVAAFRVAERGAYFVGMALVLINIVIPPYIVEAWRNHDRRKVKKILSQSALNGLLLSLPIALVFIVFGENIVGMVFGDDFKEISYLPLVILSIGQLVNVLFGAALILLAMTGFERDVVWSQLLGLIVSAGIAVALIPLWGASGAALGTVAGHFVVNVFVAYCVIKRVKIRPSFL</sequence>
<evidence type="ECO:0000313" key="8">
    <source>
        <dbReference type="Proteomes" id="UP000283734"/>
    </source>
</evidence>
<reference evidence="7 8" key="1">
    <citation type="submission" date="2018-09" db="EMBL/GenBank/DDBJ databases">
        <title>Alcanivorax profundi sp. nov., isolated from 1000 m-depth seawater of the Mariana Trench.</title>
        <authorList>
            <person name="Liu J."/>
        </authorList>
    </citation>
    <scope>NUCLEOTIDE SEQUENCE [LARGE SCALE GENOMIC DNA]</scope>
    <source>
        <strain evidence="7 8">MTEO17</strain>
    </source>
</reference>
<dbReference type="PANTHER" id="PTHR30250">
    <property type="entry name" value="PST FAMILY PREDICTED COLANIC ACID TRANSPORTER"/>
    <property type="match status" value="1"/>
</dbReference>
<feature type="transmembrane region" description="Helical" evidence="6">
    <location>
        <begin position="310"/>
        <end position="335"/>
    </location>
</feature>
<keyword evidence="3 6" id="KW-0812">Transmembrane</keyword>
<feature type="transmembrane region" description="Helical" evidence="6">
    <location>
        <begin position="127"/>
        <end position="144"/>
    </location>
</feature>
<accession>A0A418XX82</accession>
<dbReference type="AlphaFoldDB" id="A0A418XX82"/>
<feature type="transmembrane region" description="Helical" evidence="6">
    <location>
        <begin position="51"/>
        <end position="73"/>
    </location>
</feature>
<keyword evidence="5 6" id="KW-0472">Membrane</keyword>
<dbReference type="Pfam" id="PF01943">
    <property type="entry name" value="Polysacc_synt"/>
    <property type="match status" value="1"/>
</dbReference>
<dbReference type="GO" id="GO:0005886">
    <property type="term" value="C:plasma membrane"/>
    <property type="evidence" value="ECO:0007669"/>
    <property type="project" value="UniProtKB-SubCell"/>
</dbReference>
<feature type="transmembrane region" description="Helical" evidence="6">
    <location>
        <begin position="381"/>
        <end position="398"/>
    </location>
</feature>
<dbReference type="RefSeq" id="WP_119918197.1">
    <property type="nucleotide sequence ID" value="NZ_QYYA01000003.1"/>
</dbReference>
<organism evidence="7 8">
    <name type="scientific">Alcanivorax profundi</name>
    <dbReference type="NCBI Taxonomy" id="2338368"/>
    <lineage>
        <taxon>Bacteria</taxon>
        <taxon>Pseudomonadati</taxon>
        <taxon>Pseudomonadota</taxon>
        <taxon>Gammaproteobacteria</taxon>
        <taxon>Oceanospirillales</taxon>
        <taxon>Alcanivoracaceae</taxon>
        <taxon>Alcanivorax</taxon>
    </lineage>
</organism>
<evidence type="ECO:0000256" key="1">
    <source>
        <dbReference type="ARBA" id="ARBA00004651"/>
    </source>
</evidence>
<dbReference type="InterPro" id="IPR002797">
    <property type="entry name" value="Polysacc_synth"/>
</dbReference>
<feature type="transmembrane region" description="Helical" evidence="6">
    <location>
        <begin position="186"/>
        <end position="207"/>
    </location>
</feature>
<evidence type="ECO:0000313" key="7">
    <source>
        <dbReference type="EMBL" id="RJG17437.1"/>
    </source>
</evidence>
<keyword evidence="4 6" id="KW-1133">Transmembrane helix</keyword>
<feature type="transmembrane region" description="Helical" evidence="6">
    <location>
        <begin position="18"/>
        <end position="39"/>
    </location>
</feature>
<evidence type="ECO:0000256" key="4">
    <source>
        <dbReference type="ARBA" id="ARBA00022989"/>
    </source>
</evidence>
<keyword evidence="2" id="KW-1003">Cell membrane</keyword>
<comment type="subcellular location">
    <subcellularLocation>
        <location evidence="1">Cell membrane</location>
        <topology evidence="1">Multi-pass membrane protein</topology>
    </subcellularLocation>
</comment>
<feature type="transmembrane region" description="Helical" evidence="6">
    <location>
        <begin position="94"/>
        <end position="115"/>
    </location>
</feature>
<feature type="transmembrane region" description="Helical" evidence="6">
    <location>
        <begin position="156"/>
        <end position="180"/>
    </location>
</feature>
<gene>
    <name evidence="7" type="ORF">D4A39_12030</name>
</gene>
<keyword evidence="8" id="KW-1185">Reference proteome</keyword>
<dbReference type="Proteomes" id="UP000283734">
    <property type="component" value="Unassembled WGS sequence"/>
</dbReference>
<dbReference type="OrthoDB" id="5785171at2"/>
<protein>
    <submittedName>
        <fullName evidence="7">Uncharacterized protein</fullName>
    </submittedName>
</protein>
<name>A0A418XX82_9GAMM</name>
<evidence type="ECO:0000256" key="3">
    <source>
        <dbReference type="ARBA" id="ARBA00022692"/>
    </source>
</evidence>
<feature type="transmembrane region" description="Helical" evidence="6">
    <location>
        <begin position="227"/>
        <end position="251"/>
    </location>
</feature>
<feature type="transmembrane region" description="Helical" evidence="6">
    <location>
        <begin position="404"/>
        <end position="423"/>
    </location>
</feature>